<organism evidence="3 4">
    <name type="scientific">Denitromonas iodatirespirans</name>
    <dbReference type="NCBI Taxonomy" id="2795389"/>
    <lineage>
        <taxon>Bacteria</taxon>
        <taxon>Pseudomonadati</taxon>
        <taxon>Pseudomonadota</taxon>
        <taxon>Betaproteobacteria</taxon>
        <taxon>Rhodocyclales</taxon>
        <taxon>Zoogloeaceae</taxon>
        <taxon>Denitromonas</taxon>
    </lineage>
</organism>
<dbReference type="PANTHER" id="PTHR11941">
    <property type="entry name" value="ENOYL-COA HYDRATASE-RELATED"/>
    <property type="match status" value="1"/>
</dbReference>
<keyword evidence="2" id="KW-0456">Lyase</keyword>
<proteinExistence type="inferred from homology"/>
<evidence type="ECO:0000313" key="4">
    <source>
        <dbReference type="Proteomes" id="UP000694660"/>
    </source>
</evidence>
<dbReference type="InterPro" id="IPR001753">
    <property type="entry name" value="Enoyl-CoA_hydra/iso"/>
</dbReference>
<dbReference type="RefSeq" id="WP_214360817.1">
    <property type="nucleotide sequence ID" value="NZ_JAEKFT010000006.1"/>
</dbReference>
<dbReference type="InterPro" id="IPR014748">
    <property type="entry name" value="Enoyl-CoA_hydra_C"/>
</dbReference>
<dbReference type="Gene3D" id="1.10.12.10">
    <property type="entry name" value="Lyase 2-enoyl-coa Hydratase, Chain A, domain 2"/>
    <property type="match status" value="1"/>
</dbReference>
<dbReference type="Pfam" id="PF00378">
    <property type="entry name" value="ECH_1"/>
    <property type="match status" value="1"/>
</dbReference>
<accession>A0A944D9B5</accession>
<dbReference type="Gene3D" id="3.90.226.10">
    <property type="entry name" value="2-enoyl-CoA Hydratase, Chain A, domain 1"/>
    <property type="match status" value="1"/>
</dbReference>
<dbReference type="PANTHER" id="PTHR11941:SF54">
    <property type="entry name" value="ENOYL-COA HYDRATASE, MITOCHONDRIAL"/>
    <property type="match status" value="1"/>
</dbReference>
<name>A0A944D9B5_DENI1</name>
<dbReference type="SUPFAM" id="SSF52096">
    <property type="entry name" value="ClpP/crotonase"/>
    <property type="match status" value="1"/>
</dbReference>
<dbReference type="AlphaFoldDB" id="A0A944D9B5"/>
<dbReference type="GO" id="GO:0006635">
    <property type="term" value="P:fatty acid beta-oxidation"/>
    <property type="evidence" value="ECO:0007669"/>
    <property type="project" value="TreeGrafter"/>
</dbReference>
<comment type="similarity">
    <text evidence="1">Belongs to the enoyl-CoA hydratase/isomerase family.</text>
</comment>
<dbReference type="EMBL" id="JAEKFT010000006">
    <property type="protein sequence ID" value="MBT0961062.1"/>
    <property type="molecule type" value="Genomic_DNA"/>
</dbReference>
<reference evidence="4" key="1">
    <citation type="journal article" date="2022" name="ISME J.">
        <title>Genetic and phylogenetic analysis of dissimilatory iodate-reducing bacteria identifies potential niches across the world's oceans.</title>
        <authorList>
            <person name="Reyes-Umana V."/>
            <person name="Henning Z."/>
            <person name="Lee K."/>
            <person name="Barnum T.P."/>
            <person name="Coates J.D."/>
        </authorList>
    </citation>
    <scope>NUCLEOTIDE SEQUENCE [LARGE SCALE GENOMIC DNA]</scope>
    <source>
        <strain evidence="4">IR12</strain>
    </source>
</reference>
<dbReference type="Proteomes" id="UP000694660">
    <property type="component" value="Unassembled WGS sequence"/>
</dbReference>
<evidence type="ECO:0000256" key="1">
    <source>
        <dbReference type="ARBA" id="ARBA00005254"/>
    </source>
</evidence>
<sequence length="260" mass="27699">MPGTIRLEINDGFATITLDNPDRLNAIDSHMWRQLHAHLAAVDAEPGLRCVILRGAGHQAFAAGGDIEEFLTVRATVDDALHYHDTLVASALDAIRHCPIPTVTAIQGACIGGGLEIAGCCDIRIAGRSARFGAPINRLGFSIYPGEMAGLLALVGPAVLLEILLEGRILGADEALAKGLLSRVVEDDQVIDEALATARRIGAGAPLVARAHKQWVHRLMTGAPLTDAEKRDAFAFLDTADYAEGMQAFLAKRAPRFDGR</sequence>
<protein>
    <submittedName>
        <fullName evidence="3">Enoyl-CoA hydratase/isomerase family protein</fullName>
    </submittedName>
</protein>
<evidence type="ECO:0000313" key="3">
    <source>
        <dbReference type="EMBL" id="MBT0961062.1"/>
    </source>
</evidence>
<dbReference type="CDD" id="cd06558">
    <property type="entry name" value="crotonase-like"/>
    <property type="match status" value="1"/>
</dbReference>
<gene>
    <name evidence="3" type="ORF">I8J34_07715</name>
</gene>
<evidence type="ECO:0000256" key="2">
    <source>
        <dbReference type="ARBA" id="ARBA00023239"/>
    </source>
</evidence>
<comment type="caution">
    <text evidence="3">The sequence shown here is derived from an EMBL/GenBank/DDBJ whole genome shotgun (WGS) entry which is preliminary data.</text>
</comment>
<dbReference type="InterPro" id="IPR029045">
    <property type="entry name" value="ClpP/crotonase-like_dom_sf"/>
</dbReference>
<dbReference type="GO" id="GO:0016829">
    <property type="term" value="F:lyase activity"/>
    <property type="evidence" value="ECO:0007669"/>
    <property type="project" value="UniProtKB-KW"/>
</dbReference>
<keyword evidence="4" id="KW-1185">Reference proteome</keyword>